<organism evidence="1 2">
    <name type="scientific">Trametes pubescens</name>
    <name type="common">White-rot fungus</name>
    <dbReference type="NCBI Taxonomy" id="154538"/>
    <lineage>
        <taxon>Eukaryota</taxon>
        <taxon>Fungi</taxon>
        <taxon>Dikarya</taxon>
        <taxon>Basidiomycota</taxon>
        <taxon>Agaricomycotina</taxon>
        <taxon>Agaricomycetes</taxon>
        <taxon>Polyporales</taxon>
        <taxon>Polyporaceae</taxon>
        <taxon>Trametes</taxon>
    </lineage>
</organism>
<evidence type="ECO:0000313" key="1">
    <source>
        <dbReference type="EMBL" id="OJT14868.1"/>
    </source>
</evidence>
<gene>
    <name evidence="1" type="ORF">TRAPUB_8571</name>
</gene>
<keyword evidence="2" id="KW-1185">Reference proteome</keyword>
<dbReference type="EMBL" id="MNAD01000227">
    <property type="protein sequence ID" value="OJT14868.1"/>
    <property type="molecule type" value="Genomic_DNA"/>
</dbReference>
<proteinExistence type="predicted"/>
<comment type="caution">
    <text evidence="1">The sequence shown here is derived from an EMBL/GenBank/DDBJ whole genome shotgun (WGS) entry which is preliminary data.</text>
</comment>
<name>A0A1M2W4T6_TRAPU</name>
<reference evidence="1 2" key="1">
    <citation type="submission" date="2016-10" db="EMBL/GenBank/DDBJ databases">
        <title>Genome sequence of the basidiomycete white-rot fungus Trametes pubescens.</title>
        <authorList>
            <person name="Makela M.R."/>
            <person name="Granchi Z."/>
            <person name="Peng M."/>
            <person name="De Vries R.P."/>
            <person name="Grigoriev I."/>
            <person name="Riley R."/>
            <person name="Hilden K."/>
        </authorList>
    </citation>
    <scope>NUCLEOTIDE SEQUENCE [LARGE SCALE GENOMIC DNA]</scope>
    <source>
        <strain evidence="1 2">FBCC735</strain>
    </source>
</reference>
<protein>
    <submittedName>
        <fullName evidence="1">Uncharacterized protein</fullName>
    </submittedName>
</protein>
<dbReference type="AlphaFoldDB" id="A0A1M2W4T6"/>
<dbReference type="Proteomes" id="UP000184267">
    <property type="component" value="Unassembled WGS sequence"/>
</dbReference>
<evidence type="ECO:0000313" key="2">
    <source>
        <dbReference type="Proteomes" id="UP000184267"/>
    </source>
</evidence>
<sequence length="51" mass="6042">MWIGPTPQVLLDVKMTVCAARDLTLQQSFVGHNLFSRSERRRRRWVYYMGA</sequence>
<accession>A0A1M2W4T6</accession>